<protein>
    <submittedName>
        <fullName evidence="4">Uncharacterized protein</fullName>
    </submittedName>
</protein>
<keyword evidence="5" id="KW-1185">Reference proteome</keyword>
<sequence length="153" mass="17700">MYTRSEEGLGKRGDQWTEVLSWEPRAFAYHNFLSKEECEYLINLAKPHMVKSTVVDSRANIAGCEQARTFLWRGRDKIVKTLRKELPFTPLFQQEYGEEAHAGRYGAVSMPDQVTGRCFLYRMRLASQTSSQICPGTLKYSCKTTTQRSHRHD</sequence>
<dbReference type="GO" id="GO:0004656">
    <property type="term" value="F:procollagen-proline 4-dioxygenase activity"/>
    <property type="evidence" value="ECO:0007669"/>
    <property type="project" value="TreeGrafter"/>
</dbReference>
<gene>
    <name evidence="4" type="ORF">Bca52824_080041</name>
</gene>
<comment type="caution">
    <text evidence="4">The sequence shown here is derived from an EMBL/GenBank/DDBJ whole genome shotgun (WGS) entry which is preliminary data.</text>
</comment>
<dbReference type="EMBL" id="JAAMPC010000015">
    <property type="protein sequence ID" value="KAG2260747.1"/>
    <property type="molecule type" value="Genomic_DNA"/>
</dbReference>
<dbReference type="GO" id="GO:0005789">
    <property type="term" value="C:endoplasmic reticulum membrane"/>
    <property type="evidence" value="ECO:0007669"/>
    <property type="project" value="UniProtKB-SubCell"/>
</dbReference>
<comment type="subcellular location">
    <subcellularLocation>
        <location evidence="1">Endoplasmic reticulum membrane</location>
    </subcellularLocation>
</comment>
<evidence type="ECO:0000256" key="3">
    <source>
        <dbReference type="ARBA" id="ARBA00023004"/>
    </source>
</evidence>
<proteinExistence type="predicted"/>
<accession>A0A8X7TZV6</accession>
<organism evidence="4 5">
    <name type="scientific">Brassica carinata</name>
    <name type="common">Ethiopian mustard</name>
    <name type="synonym">Abyssinian cabbage</name>
    <dbReference type="NCBI Taxonomy" id="52824"/>
    <lineage>
        <taxon>Eukaryota</taxon>
        <taxon>Viridiplantae</taxon>
        <taxon>Streptophyta</taxon>
        <taxon>Embryophyta</taxon>
        <taxon>Tracheophyta</taxon>
        <taxon>Spermatophyta</taxon>
        <taxon>Magnoliopsida</taxon>
        <taxon>eudicotyledons</taxon>
        <taxon>Gunneridae</taxon>
        <taxon>Pentapetalae</taxon>
        <taxon>rosids</taxon>
        <taxon>malvids</taxon>
        <taxon>Brassicales</taxon>
        <taxon>Brassicaceae</taxon>
        <taxon>Brassiceae</taxon>
        <taxon>Brassica</taxon>
    </lineage>
</organism>
<dbReference type="AlphaFoldDB" id="A0A8X7TZV6"/>
<keyword evidence="3" id="KW-0408">Iron</keyword>
<dbReference type="Gene3D" id="2.60.120.620">
    <property type="entry name" value="q2cbj1_9rhob like domain"/>
    <property type="match status" value="1"/>
</dbReference>
<evidence type="ECO:0000256" key="1">
    <source>
        <dbReference type="ARBA" id="ARBA00004586"/>
    </source>
</evidence>
<reference evidence="4 5" key="1">
    <citation type="submission" date="2020-02" db="EMBL/GenBank/DDBJ databases">
        <authorList>
            <person name="Ma Q."/>
            <person name="Huang Y."/>
            <person name="Song X."/>
            <person name="Pei D."/>
        </authorList>
    </citation>
    <scope>NUCLEOTIDE SEQUENCE [LARGE SCALE GENOMIC DNA]</scope>
    <source>
        <strain evidence="4">Sxm20200214</strain>
        <tissue evidence="4">Leaf</tissue>
    </source>
</reference>
<dbReference type="PANTHER" id="PTHR10869:SF239">
    <property type="entry name" value="PROLYL 4-HYDROXYLASE 3-RELATED"/>
    <property type="match status" value="1"/>
</dbReference>
<name>A0A8X7TZV6_BRACI</name>
<dbReference type="Proteomes" id="UP000886595">
    <property type="component" value="Unassembled WGS sequence"/>
</dbReference>
<dbReference type="InterPro" id="IPR045054">
    <property type="entry name" value="P4HA-like"/>
</dbReference>
<dbReference type="OrthoDB" id="1730755at2759"/>
<dbReference type="PANTHER" id="PTHR10869">
    <property type="entry name" value="PROLYL 4-HYDROXYLASE ALPHA SUBUNIT"/>
    <property type="match status" value="1"/>
</dbReference>
<evidence type="ECO:0000313" key="5">
    <source>
        <dbReference type="Proteomes" id="UP000886595"/>
    </source>
</evidence>
<keyword evidence="2" id="KW-0479">Metal-binding</keyword>
<evidence type="ECO:0000313" key="4">
    <source>
        <dbReference type="EMBL" id="KAG2260747.1"/>
    </source>
</evidence>
<evidence type="ECO:0000256" key="2">
    <source>
        <dbReference type="ARBA" id="ARBA00022723"/>
    </source>
</evidence>
<dbReference type="GO" id="GO:0046872">
    <property type="term" value="F:metal ion binding"/>
    <property type="evidence" value="ECO:0007669"/>
    <property type="project" value="UniProtKB-KW"/>
</dbReference>